<dbReference type="RefSeq" id="WP_109930599.1">
    <property type="nucleotide sequence ID" value="NZ_QGNY01000004.1"/>
</dbReference>
<dbReference type="EMBL" id="QGNY01000004">
    <property type="protein sequence ID" value="PWS31638.1"/>
    <property type="molecule type" value="Genomic_DNA"/>
</dbReference>
<organism evidence="1 2">
    <name type="scientific">Pedobacter paludis</name>
    <dbReference type="NCBI Taxonomy" id="2203212"/>
    <lineage>
        <taxon>Bacteria</taxon>
        <taxon>Pseudomonadati</taxon>
        <taxon>Bacteroidota</taxon>
        <taxon>Sphingobacteriia</taxon>
        <taxon>Sphingobacteriales</taxon>
        <taxon>Sphingobacteriaceae</taxon>
        <taxon>Pedobacter</taxon>
    </lineage>
</organism>
<evidence type="ECO:0008006" key="3">
    <source>
        <dbReference type="Google" id="ProtNLM"/>
    </source>
</evidence>
<evidence type="ECO:0000313" key="1">
    <source>
        <dbReference type="EMBL" id="PWS31638.1"/>
    </source>
</evidence>
<dbReference type="OrthoDB" id="770472at2"/>
<evidence type="ECO:0000313" key="2">
    <source>
        <dbReference type="Proteomes" id="UP000245391"/>
    </source>
</evidence>
<accession>A0A317F2D7</accession>
<reference evidence="2" key="1">
    <citation type="submission" date="2018-05" db="EMBL/GenBank/DDBJ databases">
        <title>Pedobacter paludis sp. nov., isolated from wetland soil.</title>
        <authorList>
            <person name="Zhang Y."/>
        </authorList>
    </citation>
    <scope>NUCLEOTIDE SEQUENCE [LARGE SCALE GENOMIC DNA]</scope>
    <source>
        <strain evidence="2">R-8</strain>
    </source>
</reference>
<keyword evidence="2" id="KW-1185">Reference proteome</keyword>
<dbReference type="AlphaFoldDB" id="A0A317F2D7"/>
<proteinExistence type="predicted"/>
<sequence>MKKLFLLGLAVVMLGCKTPAIFPIGTSETDFKKSNRSAELVSAAADGTSIYRVGRRTFDSINTPFYSFYYFYKAKLVRYEQSGNAEDYKFIR</sequence>
<gene>
    <name evidence="1" type="ORF">DF947_13705</name>
</gene>
<name>A0A317F2D7_9SPHI</name>
<protein>
    <recommendedName>
        <fullName evidence="3">Lipoprotein</fullName>
    </recommendedName>
</protein>
<dbReference type="PROSITE" id="PS51257">
    <property type="entry name" value="PROKAR_LIPOPROTEIN"/>
    <property type="match status" value="1"/>
</dbReference>
<comment type="caution">
    <text evidence="1">The sequence shown here is derived from an EMBL/GenBank/DDBJ whole genome shotgun (WGS) entry which is preliminary data.</text>
</comment>
<dbReference type="Proteomes" id="UP000245391">
    <property type="component" value="Unassembled WGS sequence"/>
</dbReference>